<protein>
    <submittedName>
        <fullName evidence="1">Uncharacterized protein</fullName>
    </submittedName>
</protein>
<evidence type="ECO:0000313" key="1">
    <source>
        <dbReference type="EMBL" id="GAA4811633.1"/>
    </source>
</evidence>
<sequence length="71" mass="7786">MAGGTEYTHTPRVRFRWRPRSIGTRSREYHMYPLHGPIPTGSPATGPPPVTRVYLDSPAAASASPIVVRTV</sequence>
<comment type="caution">
    <text evidence="1">The sequence shown here is derived from an EMBL/GenBank/DDBJ whole genome shotgun (WGS) entry which is preliminary data.</text>
</comment>
<evidence type="ECO:0000313" key="2">
    <source>
        <dbReference type="Proteomes" id="UP001500839"/>
    </source>
</evidence>
<accession>A0ABP9CLR0</accession>
<dbReference type="EMBL" id="BAABKQ010000001">
    <property type="protein sequence ID" value="GAA4811633.1"/>
    <property type="molecule type" value="Genomic_DNA"/>
</dbReference>
<name>A0ABP9CLR0_9ACTN</name>
<organism evidence="1 2">
    <name type="scientific">Tomitella cavernea</name>
    <dbReference type="NCBI Taxonomy" id="1387982"/>
    <lineage>
        <taxon>Bacteria</taxon>
        <taxon>Bacillati</taxon>
        <taxon>Actinomycetota</taxon>
        <taxon>Actinomycetes</taxon>
        <taxon>Mycobacteriales</taxon>
        <taxon>Tomitella</taxon>
    </lineage>
</organism>
<reference evidence="2" key="1">
    <citation type="journal article" date="2019" name="Int. J. Syst. Evol. Microbiol.">
        <title>The Global Catalogue of Microorganisms (GCM) 10K type strain sequencing project: providing services to taxonomists for standard genome sequencing and annotation.</title>
        <authorList>
            <consortium name="The Broad Institute Genomics Platform"/>
            <consortium name="The Broad Institute Genome Sequencing Center for Infectious Disease"/>
            <person name="Wu L."/>
            <person name="Ma J."/>
        </authorList>
    </citation>
    <scope>NUCLEOTIDE SEQUENCE [LARGE SCALE GENOMIC DNA]</scope>
    <source>
        <strain evidence="2">JCM 18542</strain>
    </source>
</reference>
<dbReference type="Proteomes" id="UP001500839">
    <property type="component" value="Unassembled WGS sequence"/>
</dbReference>
<gene>
    <name evidence="1" type="ORF">GCM10023353_15270</name>
</gene>
<keyword evidence="2" id="KW-1185">Reference proteome</keyword>
<proteinExistence type="predicted"/>